<name>A0A2S6GVF0_9PSEU</name>
<feature type="domain" description="VWFA" evidence="2">
    <location>
        <begin position="335"/>
        <end position="495"/>
    </location>
</feature>
<dbReference type="SMART" id="SM00327">
    <property type="entry name" value="VWA"/>
    <property type="match status" value="1"/>
</dbReference>
<proteinExistence type="predicted"/>
<dbReference type="CDD" id="cd00198">
    <property type="entry name" value="vWFA"/>
    <property type="match status" value="1"/>
</dbReference>
<keyword evidence="1" id="KW-0732">Signal</keyword>
<accession>A0A2S6GVF0</accession>
<evidence type="ECO:0000259" key="2">
    <source>
        <dbReference type="PROSITE" id="PS50234"/>
    </source>
</evidence>
<keyword evidence="4" id="KW-1185">Reference proteome</keyword>
<evidence type="ECO:0000313" key="3">
    <source>
        <dbReference type="EMBL" id="PPK69198.1"/>
    </source>
</evidence>
<dbReference type="Gene3D" id="3.40.50.410">
    <property type="entry name" value="von Willebrand factor, type A domain"/>
    <property type="match status" value="1"/>
</dbReference>
<dbReference type="InterPro" id="IPR036465">
    <property type="entry name" value="vWFA_dom_sf"/>
</dbReference>
<dbReference type="Pfam" id="PF00092">
    <property type="entry name" value="VWA"/>
    <property type="match status" value="1"/>
</dbReference>
<evidence type="ECO:0000313" key="4">
    <source>
        <dbReference type="Proteomes" id="UP000239203"/>
    </source>
</evidence>
<dbReference type="PROSITE" id="PS51257">
    <property type="entry name" value="PROKAR_LIPOPROTEIN"/>
    <property type="match status" value="1"/>
</dbReference>
<dbReference type="OrthoDB" id="3170630at2"/>
<comment type="caution">
    <text evidence="3">The sequence shown here is derived from an EMBL/GenBank/DDBJ whole genome shotgun (WGS) entry which is preliminary data.</text>
</comment>
<sequence>MSHNRVPAASTRAPAAVLALACLLTACTTETPAPVTLTVLAPPELSDVQPLLADLRRETGVELRMEYVEDADRALVPGQYRHDLAWLSTDRYLELRAKRDGYPGGLPTGTPVMESPLVLGVRGRAMPALTAASGGRGPTWADVADRAAAGVFRFAMADPDRSGSGLAALVGVATAATRTGGALEAAQVSCAPLGGFLTGKTRGGQSERDAVAAFTDHDDVDAVIAHESTLLTRAAAAGPQIVRPRDGMVLSRFPLLLLDPAKREPYQRAVDWLLAPTAQNWIMEHTARRSVDPALPRPEPLRPPIGNALYFPARQEVLDALLSTYRDLTTGRAQRVVYVLDYSNSMAGPRVERLREVFAALSGTGSGGFDRFHLGETITVVRFAGGVLAERSVTVRGASDLTALAGVVAAPADGRGTAIWSALEHAFRGTRWEDATGSVVVITDGENNAGASADDFLRARAAMPEAARKVPVFAVRLGDADPVELDRVARETGGRLLDPATSSLLDAVRGVRGCR</sequence>
<reference evidence="3 4" key="1">
    <citation type="submission" date="2018-02" db="EMBL/GenBank/DDBJ databases">
        <title>Genomic Encyclopedia of Archaeal and Bacterial Type Strains, Phase II (KMG-II): from individual species to whole genera.</title>
        <authorList>
            <person name="Goeker M."/>
        </authorList>
    </citation>
    <scope>NUCLEOTIDE SEQUENCE [LARGE SCALE GENOMIC DNA]</scope>
    <source>
        <strain evidence="3 4">YU 961-1</strain>
    </source>
</reference>
<dbReference type="SUPFAM" id="SSF53300">
    <property type="entry name" value="vWA-like"/>
    <property type="match status" value="1"/>
</dbReference>
<feature type="chain" id="PRO_5039135757" evidence="1">
    <location>
        <begin position="27"/>
        <end position="515"/>
    </location>
</feature>
<dbReference type="EMBL" id="PTIX01000004">
    <property type="protein sequence ID" value="PPK69198.1"/>
    <property type="molecule type" value="Genomic_DNA"/>
</dbReference>
<dbReference type="InterPro" id="IPR002035">
    <property type="entry name" value="VWF_A"/>
</dbReference>
<evidence type="ECO:0000256" key="1">
    <source>
        <dbReference type="SAM" id="SignalP"/>
    </source>
</evidence>
<feature type="signal peptide" evidence="1">
    <location>
        <begin position="1"/>
        <end position="26"/>
    </location>
</feature>
<protein>
    <submittedName>
        <fullName evidence="3">Ca-activated chloride channel family protein</fullName>
    </submittedName>
</protein>
<dbReference type="Pfam" id="PF13531">
    <property type="entry name" value="SBP_bac_11"/>
    <property type="match status" value="1"/>
</dbReference>
<dbReference type="PROSITE" id="PS50234">
    <property type="entry name" value="VWFA"/>
    <property type="match status" value="1"/>
</dbReference>
<dbReference type="Proteomes" id="UP000239203">
    <property type="component" value="Unassembled WGS sequence"/>
</dbReference>
<organism evidence="3 4">
    <name type="scientific">Actinokineospora auranticolor</name>
    <dbReference type="NCBI Taxonomy" id="155976"/>
    <lineage>
        <taxon>Bacteria</taxon>
        <taxon>Bacillati</taxon>
        <taxon>Actinomycetota</taxon>
        <taxon>Actinomycetes</taxon>
        <taxon>Pseudonocardiales</taxon>
        <taxon>Pseudonocardiaceae</taxon>
        <taxon>Actinokineospora</taxon>
    </lineage>
</organism>
<gene>
    <name evidence="3" type="ORF">CLV40_104452</name>
</gene>
<dbReference type="AlphaFoldDB" id="A0A2S6GVF0"/>
<dbReference type="SUPFAM" id="SSF53850">
    <property type="entry name" value="Periplasmic binding protein-like II"/>
    <property type="match status" value="1"/>
</dbReference>